<keyword evidence="1" id="KW-0812">Transmembrane</keyword>
<comment type="caution">
    <text evidence="2">The sequence shown here is derived from an EMBL/GenBank/DDBJ whole genome shotgun (WGS) entry which is preliminary data.</text>
</comment>
<gene>
    <name evidence="2" type="ORF">DFQ11_103113</name>
</gene>
<accession>A0A2V4XI74</accession>
<evidence type="ECO:0000256" key="1">
    <source>
        <dbReference type="SAM" id="Phobius"/>
    </source>
</evidence>
<dbReference type="Pfam" id="PF13630">
    <property type="entry name" value="SdpI"/>
    <property type="match status" value="1"/>
</dbReference>
<name>A0A2V4XI74_9FLAO</name>
<dbReference type="InterPro" id="IPR025962">
    <property type="entry name" value="SdpI/YhfL"/>
</dbReference>
<dbReference type="RefSeq" id="WP_110475655.1">
    <property type="nucleotide sequence ID" value="NZ_BMWQ01000003.1"/>
</dbReference>
<keyword evidence="3" id="KW-1185">Reference proteome</keyword>
<evidence type="ECO:0000313" key="2">
    <source>
        <dbReference type="EMBL" id="PYE81033.1"/>
    </source>
</evidence>
<keyword evidence="1" id="KW-1133">Transmembrane helix</keyword>
<proteinExistence type="predicted"/>
<sequence>MPTDHPLLIIPFSVGLIFIVVGFIMYKFPPKEINGLYGYRTSASMKNQERWDFAQVYSSKEMMKMGGLQCLVGLIAFVYQPSEKTGTLIGLGIMILVTILLFIKVEKKIKSKFSKKD</sequence>
<feature type="transmembrane region" description="Helical" evidence="1">
    <location>
        <begin position="88"/>
        <end position="105"/>
    </location>
</feature>
<dbReference type="AlphaFoldDB" id="A0A2V4XI74"/>
<evidence type="ECO:0000313" key="3">
    <source>
        <dbReference type="Proteomes" id="UP000248054"/>
    </source>
</evidence>
<protein>
    <submittedName>
        <fullName evidence="2">SdpI/YhfL family protein</fullName>
    </submittedName>
</protein>
<dbReference type="OrthoDB" id="3173919at2"/>
<organism evidence="2 3">
    <name type="scientific">Winogradskyella epiphytica</name>
    <dbReference type="NCBI Taxonomy" id="262005"/>
    <lineage>
        <taxon>Bacteria</taxon>
        <taxon>Pseudomonadati</taxon>
        <taxon>Bacteroidota</taxon>
        <taxon>Flavobacteriia</taxon>
        <taxon>Flavobacteriales</taxon>
        <taxon>Flavobacteriaceae</taxon>
        <taxon>Winogradskyella</taxon>
    </lineage>
</organism>
<dbReference type="Proteomes" id="UP000248054">
    <property type="component" value="Unassembled WGS sequence"/>
</dbReference>
<dbReference type="EMBL" id="QJTD01000003">
    <property type="protein sequence ID" value="PYE81033.1"/>
    <property type="molecule type" value="Genomic_DNA"/>
</dbReference>
<reference evidence="2 3" key="1">
    <citation type="submission" date="2018-06" db="EMBL/GenBank/DDBJ databases">
        <title>Genomic Encyclopedia of Type Strains, Phase III (KMG-III): the genomes of soil and plant-associated and newly described type strains.</title>
        <authorList>
            <person name="Whitman W."/>
        </authorList>
    </citation>
    <scope>NUCLEOTIDE SEQUENCE [LARGE SCALE GENOMIC DNA]</scope>
    <source>
        <strain evidence="2 3">CECT 7945</strain>
    </source>
</reference>
<feature type="transmembrane region" description="Helical" evidence="1">
    <location>
        <begin position="6"/>
        <end position="26"/>
    </location>
</feature>
<keyword evidence="1" id="KW-0472">Membrane</keyword>